<dbReference type="Proteomes" id="UP001595533">
    <property type="component" value="Unassembled WGS sequence"/>
</dbReference>
<protein>
    <submittedName>
        <fullName evidence="1">Uncharacterized protein</fullName>
    </submittedName>
</protein>
<comment type="caution">
    <text evidence="1">The sequence shown here is derived from an EMBL/GenBank/DDBJ whole genome shotgun (WGS) entry which is preliminary data.</text>
</comment>
<accession>A0ABV7JBK7</accession>
<sequence>MTSIIDTIWQTISYLPLREPLKGQIIKLVHWPDFSHGQPLREYIVLADLLSGQPMTPQQLKKLSGYDEHLINSFLNAAHLMSLLDVSDSTRPKQQQSSKARSNNPFKLLSGLLSRI</sequence>
<dbReference type="EMBL" id="JBHRTS010000004">
    <property type="protein sequence ID" value="MFC3194113.1"/>
    <property type="molecule type" value="Genomic_DNA"/>
</dbReference>
<proteinExistence type="predicted"/>
<dbReference type="RefSeq" id="WP_077412385.1">
    <property type="nucleotide sequence ID" value="NZ_JBHRTS010000004.1"/>
</dbReference>
<name>A0ABV7JBK7_9GAMM</name>
<gene>
    <name evidence="1" type="ORF">ACFODZ_07660</name>
</gene>
<evidence type="ECO:0000313" key="1">
    <source>
        <dbReference type="EMBL" id="MFC3194113.1"/>
    </source>
</evidence>
<keyword evidence="2" id="KW-1185">Reference proteome</keyword>
<evidence type="ECO:0000313" key="2">
    <source>
        <dbReference type="Proteomes" id="UP001595533"/>
    </source>
</evidence>
<reference evidence="2" key="1">
    <citation type="journal article" date="2019" name="Int. J. Syst. Evol. Microbiol.">
        <title>The Global Catalogue of Microorganisms (GCM) 10K type strain sequencing project: providing services to taxonomists for standard genome sequencing and annotation.</title>
        <authorList>
            <consortium name="The Broad Institute Genomics Platform"/>
            <consortium name="The Broad Institute Genome Sequencing Center for Infectious Disease"/>
            <person name="Wu L."/>
            <person name="Ma J."/>
        </authorList>
    </citation>
    <scope>NUCLEOTIDE SEQUENCE [LARGE SCALE GENOMIC DNA]</scope>
    <source>
        <strain evidence="2">KCTC 42953</strain>
    </source>
</reference>
<organism evidence="1 2">
    <name type="scientific">Marinicella sediminis</name>
    <dbReference type="NCBI Taxonomy" id="1792834"/>
    <lineage>
        <taxon>Bacteria</taxon>
        <taxon>Pseudomonadati</taxon>
        <taxon>Pseudomonadota</taxon>
        <taxon>Gammaproteobacteria</taxon>
        <taxon>Lysobacterales</taxon>
        <taxon>Marinicellaceae</taxon>
        <taxon>Marinicella</taxon>
    </lineage>
</organism>